<organism evidence="1">
    <name type="scientific">Arion vulgaris</name>
    <dbReference type="NCBI Taxonomy" id="1028688"/>
    <lineage>
        <taxon>Eukaryota</taxon>
        <taxon>Metazoa</taxon>
        <taxon>Spiralia</taxon>
        <taxon>Lophotrochozoa</taxon>
        <taxon>Mollusca</taxon>
        <taxon>Gastropoda</taxon>
        <taxon>Heterobranchia</taxon>
        <taxon>Euthyneura</taxon>
        <taxon>Panpulmonata</taxon>
        <taxon>Eupulmonata</taxon>
        <taxon>Stylommatophora</taxon>
        <taxon>Helicina</taxon>
        <taxon>Arionoidea</taxon>
        <taxon>Arionidae</taxon>
        <taxon>Arion</taxon>
    </lineage>
</organism>
<proteinExistence type="predicted"/>
<feature type="non-terminal residue" evidence="1">
    <location>
        <position position="1"/>
    </location>
</feature>
<accession>A0A0B6Y3P2</accession>
<name>A0A0B6Y3P2_9EUPU</name>
<evidence type="ECO:0000313" key="1">
    <source>
        <dbReference type="EMBL" id="CEK50160.1"/>
    </source>
</evidence>
<reference evidence="1" key="1">
    <citation type="submission" date="2014-12" db="EMBL/GenBank/DDBJ databases">
        <title>Insight into the proteome of Arion vulgaris.</title>
        <authorList>
            <person name="Aradska J."/>
            <person name="Bulat T."/>
            <person name="Smidak R."/>
            <person name="Sarate P."/>
            <person name="Gangsoo J."/>
            <person name="Sialana F."/>
            <person name="Bilban M."/>
            <person name="Lubec G."/>
        </authorList>
    </citation>
    <scope>NUCLEOTIDE SEQUENCE</scope>
    <source>
        <tissue evidence="1">Skin</tissue>
    </source>
</reference>
<protein>
    <submittedName>
        <fullName evidence="1">Uncharacterized protein</fullName>
    </submittedName>
</protein>
<dbReference type="AlphaFoldDB" id="A0A0B6Y3P2"/>
<dbReference type="EMBL" id="HACG01003295">
    <property type="protein sequence ID" value="CEK50160.1"/>
    <property type="molecule type" value="Transcribed_RNA"/>
</dbReference>
<gene>
    <name evidence="1" type="primary">ORF10025</name>
</gene>
<sequence length="50" mass="5555">HALDLLCLPLPQLTEHSDHSLQADQPPFTETVNKADVLVRRCAMLLAPHV</sequence>